<comment type="caution">
    <text evidence="4">The sequence shown here is derived from an EMBL/GenBank/DDBJ whole genome shotgun (WGS) entry which is preliminary data.</text>
</comment>
<reference evidence="4 5" key="1">
    <citation type="submission" date="2019-01" db="EMBL/GenBank/DDBJ databases">
        <title>Draft Genome and Complete Hox-Cluster Characterization of the Sterlet Sturgeon (Acipenser ruthenus).</title>
        <authorList>
            <person name="Wei Q."/>
        </authorList>
    </citation>
    <scope>NUCLEOTIDE SEQUENCE [LARGE SCALE GENOMIC DNA]</scope>
    <source>
        <strain evidence="4">WHYD16114868_AA</strain>
        <tissue evidence="4">Blood</tissue>
    </source>
</reference>
<dbReference type="EMBL" id="SCEB01214498">
    <property type="protein sequence ID" value="RXM35020.1"/>
    <property type="molecule type" value="Genomic_DNA"/>
</dbReference>
<dbReference type="Gene3D" id="3.40.30.10">
    <property type="entry name" value="Glutaredoxin"/>
    <property type="match status" value="1"/>
</dbReference>
<dbReference type="PANTHER" id="PTHR15337:SF10">
    <property type="entry name" value="THIOREDOXIN DOMAIN-CONTAINING PROTEIN 12"/>
    <property type="match status" value="1"/>
</dbReference>
<gene>
    <name evidence="4" type="ORF">EOD39_4386</name>
</gene>
<accession>A0A444UIM1</accession>
<evidence type="ECO:0000259" key="3">
    <source>
        <dbReference type="PROSITE" id="PS51352"/>
    </source>
</evidence>
<dbReference type="InterPro" id="IPR051099">
    <property type="entry name" value="AGR/TXD"/>
</dbReference>
<name>A0A444UIM1_ACIRT</name>
<dbReference type="Proteomes" id="UP000289886">
    <property type="component" value="Unassembled WGS sequence"/>
</dbReference>
<protein>
    <submittedName>
        <fullName evidence="4">Thioredoxin domain-containing protein 12</fullName>
    </submittedName>
</protein>
<keyword evidence="5" id="KW-1185">Reference proteome</keyword>
<dbReference type="GO" id="GO:0005783">
    <property type="term" value="C:endoplasmic reticulum"/>
    <property type="evidence" value="ECO:0007669"/>
    <property type="project" value="TreeGrafter"/>
</dbReference>
<feature type="domain" description="Thioredoxin" evidence="3">
    <location>
        <begin position="1"/>
        <end position="161"/>
    </location>
</feature>
<organism evidence="4 5">
    <name type="scientific">Acipenser ruthenus</name>
    <name type="common">Sterlet sturgeon</name>
    <dbReference type="NCBI Taxonomy" id="7906"/>
    <lineage>
        <taxon>Eukaryota</taxon>
        <taxon>Metazoa</taxon>
        <taxon>Chordata</taxon>
        <taxon>Craniata</taxon>
        <taxon>Vertebrata</taxon>
        <taxon>Euteleostomi</taxon>
        <taxon>Actinopterygii</taxon>
        <taxon>Chondrostei</taxon>
        <taxon>Acipenseriformes</taxon>
        <taxon>Acipenseridae</taxon>
        <taxon>Acipenser</taxon>
    </lineage>
</organism>
<dbReference type="SUPFAM" id="SSF52833">
    <property type="entry name" value="Thioredoxin-like"/>
    <property type="match status" value="1"/>
</dbReference>
<evidence type="ECO:0000256" key="1">
    <source>
        <dbReference type="ARBA" id="ARBA00022729"/>
    </source>
</evidence>
<dbReference type="InterPro" id="IPR036249">
    <property type="entry name" value="Thioredoxin-like_sf"/>
</dbReference>
<evidence type="ECO:0000313" key="4">
    <source>
        <dbReference type="EMBL" id="RXM35020.1"/>
    </source>
</evidence>
<feature type="chain" id="PRO_5019457477" evidence="2">
    <location>
        <begin position="29"/>
        <end position="173"/>
    </location>
</feature>
<evidence type="ECO:0000256" key="2">
    <source>
        <dbReference type="SAM" id="SignalP"/>
    </source>
</evidence>
<dbReference type="PROSITE" id="PS51257">
    <property type="entry name" value="PROKAR_LIPOPROTEIN"/>
    <property type="match status" value="1"/>
</dbReference>
<dbReference type="AlphaFoldDB" id="A0A444UIM1"/>
<proteinExistence type="predicted"/>
<dbReference type="PANTHER" id="PTHR15337">
    <property type="entry name" value="ANTERIOR GRADIENT PROTEIN-RELATED"/>
    <property type="match status" value="1"/>
</dbReference>
<sequence length="173" mass="19385">MKLQKLMINFAFPAVLFSLLLACVDVSAEEGLSKGFGDHIHWMTFEDGKKEAEASGLPLMIIIHKSWCGACKALKPKFAESQEIFELSHNFIMVNVEVRIPVFIVNSMQQYVVKAQGLTNPTGKVHPEITNRNGNPNYKYFYSSVEQVVSGMKEALEKLTGDAFKESHMADEL</sequence>
<dbReference type="Pfam" id="PF13899">
    <property type="entry name" value="Thioredoxin_7"/>
    <property type="match status" value="1"/>
</dbReference>
<dbReference type="PROSITE" id="PS51352">
    <property type="entry name" value="THIOREDOXIN_2"/>
    <property type="match status" value="1"/>
</dbReference>
<dbReference type="InterPro" id="IPR017937">
    <property type="entry name" value="Thioredoxin_CS"/>
</dbReference>
<keyword evidence="1 2" id="KW-0732">Signal</keyword>
<dbReference type="PROSITE" id="PS00194">
    <property type="entry name" value="THIOREDOXIN_1"/>
    <property type="match status" value="1"/>
</dbReference>
<evidence type="ECO:0000313" key="5">
    <source>
        <dbReference type="Proteomes" id="UP000289886"/>
    </source>
</evidence>
<dbReference type="InterPro" id="IPR013766">
    <property type="entry name" value="Thioredoxin_domain"/>
</dbReference>
<feature type="signal peptide" evidence="2">
    <location>
        <begin position="1"/>
        <end position="28"/>
    </location>
</feature>